<dbReference type="Gene3D" id="3.30.1360.60">
    <property type="entry name" value="Glucose permease domain IIB"/>
    <property type="match status" value="1"/>
</dbReference>
<feature type="domain" description="PTS EIIA type-1" evidence="13">
    <location>
        <begin position="535"/>
        <end position="639"/>
    </location>
</feature>
<keyword evidence="5" id="KW-0808">Transferase</keyword>
<dbReference type="GO" id="GO:0016301">
    <property type="term" value="F:kinase activity"/>
    <property type="evidence" value="ECO:0007669"/>
    <property type="project" value="UniProtKB-KW"/>
</dbReference>
<dbReference type="InterPro" id="IPR018113">
    <property type="entry name" value="PTrfase_EIIB_Cys"/>
</dbReference>
<dbReference type="Pfam" id="PF00358">
    <property type="entry name" value="PTS_EIIA_1"/>
    <property type="match status" value="1"/>
</dbReference>
<dbReference type="SUPFAM" id="SSF51261">
    <property type="entry name" value="Duplicated hybrid motif"/>
    <property type="match status" value="1"/>
</dbReference>
<evidence type="ECO:0000313" key="16">
    <source>
        <dbReference type="EMBL" id="CRL59765.1"/>
    </source>
</evidence>
<name>A0A0G4Q1P5_9GAMM</name>
<dbReference type="FunFam" id="2.70.70.10:FF:000001">
    <property type="entry name" value="PTS system glucose-specific IIA component"/>
    <property type="match status" value="1"/>
</dbReference>
<evidence type="ECO:0000256" key="4">
    <source>
        <dbReference type="ARBA" id="ARBA00022597"/>
    </source>
</evidence>
<dbReference type="InterPro" id="IPR011055">
    <property type="entry name" value="Dup_hybrid_motif"/>
</dbReference>
<dbReference type="GO" id="GO:0005886">
    <property type="term" value="C:plasma membrane"/>
    <property type="evidence" value="ECO:0007669"/>
    <property type="project" value="UniProtKB-SubCell"/>
</dbReference>
<dbReference type="Pfam" id="PF02378">
    <property type="entry name" value="PTS_EIIC"/>
    <property type="match status" value="1"/>
</dbReference>
<evidence type="ECO:0000259" key="15">
    <source>
        <dbReference type="PROSITE" id="PS51103"/>
    </source>
</evidence>
<dbReference type="PROSITE" id="PS51093">
    <property type="entry name" value="PTS_EIIA_TYPE_1"/>
    <property type="match status" value="1"/>
</dbReference>
<dbReference type="PANTHER" id="PTHR30009">
    <property type="entry name" value="CYTOCHROME C-TYPE SYNTHESIS PROTEIN AND PTS TRANSMEMBRANE COMPONENT"/>
    <property type="match status" value="1"/>
</dbReference>
<dbReference type="GO" id="GO:0015764">
    <property type="term" value="P:N-acetylglucosamine transport"/>
    <property type="evidence" value="ECO:0007669"/>
    <property type="project" value="TreeGrafter"/>
</dbReference>
<evidence type="ECO:0000259" key="13">
    <source>
        <dbReference type="PROSITE" id="PS51093"/>
    </source>
</evidence>
<evidence type="ECO:0000256" key="12">
    <source>
        <dbReference type="SAM" id="Phobius"/>
    </source>
</evidence>
<keyword evidence="10 12" id="KW-0472">Membrane</keyword>
<dbReference type="PROSITE" id="PS51098">
    <property type="entry name" value="PTS_EIIB_TYPE_1"/>
    <property type="match status" value="1"/>
</dbReference>
<keyword evidence="2" id="KW-0813">Transport</keyword>
<proteinExistence type="predicted"/>
<comment type="subcellular location">
    <subcellularLocation>
        <location evidence="1">Cell membrane</location>
        <topology evidence="1">Multi-pass membrane protein</topology>
    </subcellularLocation>
</comment>
<dbReference type="GO" id="GO:0090563">
    <property type="term" value="F:protein-phosphocysteine-sugar phosphotransferase activity"/>
    <property type="evidence" value="ECO:0007669"/>
    <property type="project" value="TreeGrafter"/>
</dbReference>
<keyword evidence="8" id="KW-0418">Kinase</keyword>
<keyword evidence="7 12" id="KW-0812">Transmembrane</keyword>
<keyword evidence="3" id="KW-1003">Cell membrane</keyword>
<evidence type="ECO:0000256" key="6">
    <source>
        <dbReference type="ARBA" id="ARBA00022683"/>
    </source>
</evidence>
<evidence type="ECO:0000256" key="5">
    <source>
        <dbReference type="ARBA" id="ARBA00022679"/>
    </source>
</evidence>
<feature type="transmembrane region" description="Helical" evidence="12">
    <location>
        <begin position="242"/>
        <end position="261"/>
    </location>
</feature>
<dbReference type="Gene3D" id="2.70.70.10">
    <property type="entry name" value="Glucose Permease (Domain IIA)"/>
    <property type="match status" value="1"/>
</dbReference>
<dbReference type="PROSITE" id="PS51103">
    <property type="entry name" value="PTS_EIIC_TYPE_1"/>
    <property type="match status" value="1"/>
</dbReference>
<evidence type="ECO:0000256" key="2">
    <source>
        <dbReference type="ARBA" id="ARBA00022448"/>
    </source>
</evidence>
<dbReference type="GO" id="GO:0008982">
    <property type="term" value="F:protein-N(PI)-phosphohistidine-sugar phosphotransferase activity"/>
    <property type="evidence" value="ECO:0007669"/>
    <property type="project" value="InterPro"/>
</dbReference>
<keyword evidence="4" id="KW-0762">Sugar transport</keyword>
<evidence type="ECO:0000256" key="10">
    <source>
        <dbReference type="ARBA" id="ARBA00023136"/>
    </source>
</evidence>
<dbReference type="AlphaFoldDB" id="A0A0G4Q1P5"/>
<dbReference type="NCBIfam" id="TIGR01998">
    <property type="entry name" value="PTS-II-BC-nag"/>
    <property type="match status" value="1"/>
</dbReference>
<dbReference type="CDD" id="cd00212">
    <property type="entry name" value="PTS_IIB_glc"/>
    <property type="match status" value="1"/>
</dbReference>
<keyword evidence="6" id="KW-0598">Phosphotransferase system</keyword>
<sequence length="666" mass="71169">MVPVATLPAAAILMGIGYWIDPVGWGSDNALAALLIKSGAAIIDNMSVLFAIGVAYGMSKDKDGAAALTGFVGFLVVTTLCSPAAVSMIKGLPLEEVPVAFGKINNQFVGILVGVLSAELYNRFSSVELPRALSFFSGRRLVPILTSFLMIIVAFILMYIWPVIYGGLVSFGESIKDMGALGAGIYAFFNRLLIPVGLHHALNSVFWFDVAGINDIPNFLAGQQAIDSGLATVGVTGRYQAGFFPVMMFGLPGAALAIYHCARKEHKAKVAGIMMAGAFAAFFTGITEPLEFSFMFVAPVLYVIHAFLMAISVYIAASMEWISGFGFSAGLVDMFLSSRNPLAVHWYMLIVQGIVFFFIYYGIFRFTITKFNLKTPGREDEVIGDETADGYDEDIKTAPANSKEGIQQEARQYIAAIGGSDNLTGIDACITRLRLNVKDATVVNDAYAKRLGASGVIRLNKQSVQVIVGTRAELVANAMRDVLTQGPVAAYEAPATSTVSTEKAAVKQANTNSKVLLEMIAPFDGEIVALKDVPDEAFSSGIVGDGVAIKPTSNIVMAPATGTVVKIFDTNHAFCIETDNGVEIIVHMGIDTVALGGKGFKRLVEEGAEVKVGQPILELDLEYLNANAKSMISPVIVSNIDDFDKIAEQVTGEVVGNKTVIYKVLK</sequence>
<gene>
    <name evidence="16" type="primary">ptsG_1</name>
    <name evidence="16" type="ORF">BN1804_00612</name>
</gene>
<feature type="domain" description="PTS EIIB type-1" evidence="14">
    <location>
        <begin position="407"/>
        <end position="489"/>
    </location>
</feature>
<dbReference type="PROSITE" id="PS01035">
    <property type="entry name" value="PTS_EIIB_TYPE_1_CYS"/>
    <property type="match status" value="1"/>
</dbReference>
<dbReference type="PROSITE" id="PS00371">
    <property type="entry name" value="PTS_EIIA_TYPE_1_HIS"/>
    <property type="match status" value="1"/>
</dbReference>
<feature type="active site" description="Phosphocysteine intermediate; for EIIB activity" evidence="11">
    <location>
        <position position="429"/>
    </location>
</feature>
<evidence type="ECO:0000256" key="3">
    <source>
        <dbReference type="ARBA" id="ARBA00022475"/>
    </source>
</evidence>
<dbReference type="InterPro" id="IPR003352">
    <property type="entry name" value="PTS_EIIC"/>
</dbReference>
<dbReference type="NCBIfam" id="TIGR00826">
    <property type="entry name" value="EIIB_glc"/>
    <property type="match status" value="1"/>
</dbReference>
<evidence type="ECO:0000256" key="7">
    <source>
        <dbReference type="ARBA" id="ARBA00022692"/>
    </source>
</evidence>
<dbReference type="PANTHER" id="PTHR30009:SF4">
    <property type="entry name" value="PTS SYSTEM N-ACETYLGLUCOSAMINE-SPECIFIC EIICBA COMPONENT"/>
    <property type="match status" value="1"/>
</dbReference>
<dbReference type="InterPro" id="IPR010974">
    <property type="entry name" value="PTS_IIBC_nag"/>
</dbReference>
<keyword evidence="9 12" id="KW-1133">Transmembrane helix</keyword>
<dbReference type="GO" id="GO:0009401">
    <property type="term" value="P:phosphoenolpyruvate-dependent sugar phosphotransferase system"/>
    <property type="evidence" value="ECO:0007669"/>
    <property type="project" value="UniProtKB-KW"/>
</dbReference>
<reference evidence="17" key="1">
    <citation type="submission" date="2015-06" db="EMBL/GenBank/DDBJ databases">
        <authorList>
            <person name="Urmite Genomes"/>
        </authorList>
    </citation>
    <scope>NUCLEOTIDE SEQUENCE [LARGE SCALE GENOMIC DNA]</scope>
    <source>
        <strain evidence="17">CSUR P1867</strain>
    </source>
</reference>
<dbReference type="InterPro" id="IPR050429">
    <property type="entry name" value="PTS_Glucose_EIICBA"/>
</dbReference>
<dbReference type="NCBIfam" id="TIGR00830">
    <property type="entry name" value="PTBA"/>
    <property type="match status" value="1"/>
</dbReference>
<evidence type="ECO:0000256" key="11">
    <source>
        <dbReference type="PROSITE-ProRule" id="PRU00421"/>
    </source>
</evidence>
<dbReference type="Pfam" id="PF00367">
    <property type="entry name" value="PTS_EIIB"/>
    <property type="match status" value="1"/>
</dbReference>
<dbReference type="InterPro" id="IPR013013">
    <property type="entry name" value="PTS_EIIC_1"/>
</dbReference>
<protein>
    <submittedName>
        <fullName evidence="16">PTS system glucose-specific EIICBA component</fullName>
    </submittedName>
</protein>
<dbReference type="GO" id="GO:0015572">
    <property type="term" value="F:N-acetylglucosamine transmembrane transporter activity"/>
    <property type="evidence" value="ECO:0007669"/>
    <property type="project" value="InterPro"/>
</dbReference>
<dbReference type="InterPro" id="IPR001996">
    <property type="entry name" value="PTS_IIB_1"/>
</dbReference>
<accession>A0A0G4Q1P5</accession>
<dbReference type="InterPro" id="IPR036878">
    <property type="entry name" value="Glu_permease_IIB"/>
</dbReference>
<organism evidence="16 17">
    <name type="scientific">Proteus penneri</name>
    <dbReference type="NCBI Taxonomy" id="102862"/>
    <lineage>
        <taxon>Bacteria</taxon>
        <taxon>Pseudomonadati</taxon>
        <taxon>Pseudomonadota</taxon>
        <taxon>Gammaproteobacteria</taxon>
        <taxon>Enterobacterales</taxon>
        <taxon>Morganellaceae</taxon>
        <taxon>Proteus</taxon>
    </lineage>
</organism>
<evidence type="ECO:0000256" key="1">
    <source>
        <dbReference type="ARBA" id="ARBA00004651"/>
    </source>
</evidence>
<feature type="transmembrane region" description="Helical" evidence="12">
    <location>
        <begin position="68"/>
        <end position="92"/>
    </location>
</feature>
<evidence type="ECO:0000259" key="14">
    <source>
        <dbReference type="PROSITE" id="PS51098"/>
    </source>
</evidence>
<dbReference type="InterPro" id="IPR001127">
    <property type="entry name" value="PTS_EIIA_1_perm"/>
</dbReference>
<feature type="transmembrane region" description="Helical" evidence="12">
    <location>
        <begin position="141"/>
        <end position="161"/>
    </location>
</feature>
<evidence type="ECO:0000256" key="8">
    <source>
        <dbReference type="ARBA" id="ARBA00022777"/>
    </source>
</evidence>
<feature type="transmembrane region" description="Helical" evidence="12">
    <location>
        <begin position="344"/>
        <end position="364"/>
    </location>
</feature>
<dbReference type="EMBL" id="CVRY01000001">
    <property type="protein sequence ID" value="CRL59765.1"/>
    <property type="molecule type" value="Genomic_DNA"/>
</dbReference>
<dbReference type="CDD" id="cd00210">
    <property type="entry name" value="PTS_IIA_glc"/>
    <property type="match status" value="1"/>
</dbReference>
<evidence type="ECO:0000313" key="17">
    <source>
        <dbReference type="Proteomes" id="UP000183920"/>
    </source>
</evidence>
<feature type="transmembrane region" description="Helical" evidence="12">
    <location>
        <begin position="268"/>
        <end position="286"/>
    </location>
</feature>
<feature type="transmembrane region" description="Helical" evidence="12">
    <location>
        <begin position="31"/>
        <end position="56"/>
    </location>
</feature>
<feature type="transmembrane region" description="Helical" evidence="12">
    <location>
        <begin position="292"/>
        <end position="314"/>
    </location>
</feature>
<dbReference type="SUPFAM" id="SSF55604">
    <property type="entry name" value="Glucose permease domain IIB"/>
    <property type="match status" value="1"/>
</dbReference>
<dbReference type="GO" id="GO:0019866">
    <property type="term" value="C:organelle inner membrane"/>
    <property type="evidence" value="ECO:0007669"/>
    <property type="project" value="InterPro"/>
</dbReference>
<feature type="domain" description="PTS EIIC type-1" evidence="15">
    <location>
        <begin position="1"/>
        <end position="380"/>
    </location>
</feature>
<dbReference type="Proteomes" id="UP000183920">
    <property type="component" value="Unassembled WGS sequence"/>
</dbReference>
<evidence type="ECO:0000256" key="9">
    <source>
        <dbReference type="ARBA" id="ARBA00022989"/>
    </source>
</evidence>